<organism evidence="2 3">
    <name type="scientific">Streptomyces corchorusii</name>
    <name type="common">Streptomyces chibaensis</name>
    <dbReference type="NCBI Taxonomy" id="1903"/>
    <lineage>
        <taxon>Bacteria</taxon>
        <taxon>Bacillati</taxon>
        <taxon>Actinomycetota</taxon>
        <taxon>Actinomycetes</taxon>
        <taxon>Kitasatosporales</taxon>
        <taxon>Streptomycetaceae</taxon>
        <taxon>Streptomyces</taxon>
    </lineage>
</organism>
<sequence>MTFELPLPDKDDPVWTSAHGFVVRKDGGVVRLTGHETFAVKVTGEQTDGALAFMDGLIEPDHGNVPHIHTKEDEAFYVVSGEFEFLNGSKRITAQAGDFIYVPKGTRHAFKNTSPEPSRLLVFYTPAGPENFFLEHGDAQGRRPEPWPTEKLNEMVDILDAHNMVLLPAGDWH</sequence>
<dbReference type="SMART" id="SM00835">
    <property type="entry name" value="Cupin_1"/>
    <property type="match status" value="1"/>
</dbReference>
<comment type="caution">
    <text evidence="2">The sequence shown here is derived from an EMBL/GenBank/DDBJ whole genome shotgun (WGS) entry which is preliminary data.</text>
</comment>
<dbReference type="PANTHER" id="PTHR36440">
    <property type="entry name" value="PUTATIVE (AFU_ORTHOLOGUE AFUA_8G07350)-RELATED"/>
    <property type="match status" value="1"/>
</dbReference>
<dbReference type="Proteomes" id="UP000053398">
    <property type="component" value="Unassembled WGS sequence"/>
</dbReference>
<keyword evidence="3" id="KW-1185">Reference proteome</keyword>
<evidence type="ECO:0000313" key="2">
    <source>
        <dbReference type="EMBL" id="KUN15390.1"/>
    </source>
</evidence>
<dbReference type="PANTHER" id="PTHR36440:SF1">
    <property type="entry name" value="PUTATIVE (AFU_ORTHOLOGUE AFUA_8G07350)-RELATED"/>
    <property type="match status" value="1"/>
</dbReference>
<dbReference type="RefSeq" id="WP_059267164.1">
    <property type="nucleotide sequence ID" value="NZ_KQ948381.1"/>
</dbReference>
<name>A0A101PPP6_STRCK</name>
<evidence type="ECO:0000259" key="1">
    <source>
        <dbReference type="SMART" id="SM00835"/>
    </source>
</evidence>
<dbReference type="SUPFAM" id="SSF51182">
    <property type="entry name" value="RmlC-like cupins"/>
    <property type="match status" value="1"/>
</dbReference>
<reference evidence="2 3" key="1">
    <citation type="submission" date="2015-10" db="EMBL/GenBank/DDBJ databases">
        <title>Draft genome sequence of Streptomyces corchorusii DSM 40340, type strain for the species Streptomyces corchorusii.</title>
        <authorList>
            <person name="Ruckert C."/>
            <person name="Winkler A."/>
            <person name="Kalinowski J."/>
            <person name="Kampfer P."/>
            <person name="Glaeser S."/>
        </authorList>
    </citation>
    <scope>NUCLEOTIDE SEQUENCE [LARGE SCALE GENOMIC DNA]</scope>
    <source>
        <strain evidence="2 3">DSM 40340</strain>
    </source>
</reference>
<dbReference type="EMBL" id="LMWP01000072">
    <property type="protein sequence ID" value="KUN15390.1"/>
    <property type="molecule type" value="Genomic_DNA"/>
</dbReference>
<dbReference type="InterPro" id="IPR014710">
    <property type="entry name" value="RmlC-like_jellyroll"/>
</dbReference>
<gene>
    <name evidence="2" type="ORF">AQJ11_43415</name>
</gene>
<protein>
    <submittedName>
        <fullName evidence="2">Cupin</fullName>
    </submittedName>
</protein>
<evidence type="ECO:0000313" key="3">
    <source>
        <dbReference type="Proteomes" id="UP000053398"/>
    </source>
</evidence>
<dbReference type="InterPro" id="IPR011051">
    <property type="entry name" value="RmlC_Cupin_sf"/>
</dbReference>
<dbReference type="InterPro" id="IPR053146">
    <property type="entry name" value="QDO-like"/>
</dbReference>
<dbReference type="Pfam" id="PF07883">
    <property type="entry name" value="Cupin_2"/>
    <property type="match status" value="1"/>
</dbReference>
<dbReference type="AlphaFoldDB" id="A0A101PPP6"/>
<dbReference type="InterPro" id="IPR013096">
    <property type="entry name" value="Cupin_2"/>
</dbReference>
<dbReference type="Gene3D" id="2.60.120.10">
    <property type="entry name" value="Jelly Rolls"/>
    <property type="match status" value="1"/>
</dbReference>
<proteinExistence type="predicted"/>
<feature type="domain" description="Cupin type-1" evidence="1">
    <location>
        <begin position="19"/>
        <end position="140"/>
    </location>
</feature>
<accession>A0A101PPP6</accession>
<dbReference type="InterPro" id="IPR006045">
    <property type="entry name" value="Cupin_1"/>
</dbReference>